<organism evidence="1 2">
    <name type="scientific">Callosobruchus maculatus</name>
    <name type="common">Southern cowpea weevil</name>
    <name type="synonym">Pulse bruchid</name>
    <dbReference type="NCBI Taxonomy" id="64391"/>
    <lineage>
        <taxon>Eukaryota</taxon>
        <taxon>Metazoa</taxon>
        <taxon>Ecdysozoa</taxon>
        <taxon>Arthropoda</taxon>
        <taxon>Hexapoda</taxon>
        <taxon>Insecta</taxon>
        <taxon>Pterygota</taxon>
        <taxon>Neoptera</taxon>
        <taxon>Endopterygota</taxon>
        <taxon>Coleoptera</taxon>
        <taxon>Polyphaga</taxon>
        <taxon>Cucujiformia</taxon>
        <taxon>Chrysomeloidea</taxon>
        <taxon>Chrysomelidae</taxon>
        <taxon>Bruchinae</taxon>
        <taxon>Bruchini</taxon>
        <taxon>Callosobruchus</taxon>
    </lineage>
</organism>
<dbReference type="AlphaFoldDB" id="A0A653C7C1"/>
<reference evidence="1 2" key="1">
    <citation type="submission" date="2019-01" db="EMBL/GenBank/DDBJ databases">
        <authorList>
            <person name="Sayadi A."/>
        </authorList>
    </citation>
    <scope>NUCLEOTIDE SEQUENCE [LARGE SCALE GENOMIC DNA]</scope>
</reference>
<sequence length="53" mass="5990">KVRRYQTHAAPAPVREQLEVAQFVAVGFLWTMSSNSPDSAWKSEGDELCLNHM</sequence>
<gene>
    <name evidence="1" type="ORF">CALMAC_LOCUS6827</name>
</gene>
<dbReference type="EMBL" id="CAACVG010007135">
    <property type="protein sequence ID" value="VEN43808.1"/>
    <property type="molecule type" value="Genomic_DNA"/>
</dbReference>
<evidence type="ECO:0000313" key="1">
    <source>
        <dbReference type="EMBL" id="VEN43808.1"/>
    </source>
</evidence>
<evidence type="ECO:0000313" key="2">
    <source>
        <dbReference type="Proteomes" id="UP000410492"/>
    </source>
</evidence>
<name>A0A653C7C1_CALMS</name>
<keyword evidence="2" id="KW-1185">Reference proteome</keyword>
<dbReference type="Proteomes" id="UP000410492">
    <property type="component" value="Unassembled WGS sequence"/>
</dbReference>
<accession>A0A653C7C1</accession>
<proteinExistence type="predicted"/>
<feature type="non-terminal residue" evidence="1">
    <location>
        <position position="1"/>
    </location>
</feature>
<protein>
    <submittedName>
        <fullName evidence="1">Uncharacterized protein</fullName>
    </submittedName>
</protein>